<evidence type="ECO:0000256" key="3">
    <source>
        <dbReference type="ARBA" id="ARBA00022448"/>
    </source>
</evidence>
<dbReference type="RefSeq" id="WP_154679331.1">
    <property type="nucleotide sequence ID" value="NZ_CP046115.1"/>
</dbReference>
<dbReference type="Gene3D" id="2.60.40.2610">
    <property type="entry name" value="Outer membrane usher protein FimD, plug domain"/>
    <property type="match status" value="1"/>
</dbReference>
<dbReference type="SUPFAM" id="SSF141729">
    <property type="entry name" value="FimD N-terminal domain-like"/>
    <property type="match status" value="1"/>
</dbReference>
<dbReference type="PANTHER" id="PTHR30451:SF3">
    <property type="entry name" value="OUTER MEMBRANE USHER PROTEIN HTRE-RELATED"/>
    <property type="match status" value="1"/>
</dbReference>
<evidence type="ECO:0000256" key="1">
    <source>
        <dbReference type="ARBA" id="ARBA00004571"/>
    </source>
</evidence>
<dbReference type="Pfam" id="PF13954">
    <property type="entry name" value="PapC_N"/>
    <property type="match status" value="1"/>
</dbReference>
<dbReference type="Pfam" id="PF13953">
    <property type="entry name" value="PapC_C"/>
    <property type="match status" value="1"/>
</dbReference>
<dbReference type="InterPro" id="IPR037224">
    <property type="entry name" value="PapC_N_sf"/>
</dbReference>
<name>A0A6B8MH57_KLEOX</name>
<dbReference type="EMBL" id="CP046115">
    <property type="protein sequence ID" value="QGN36835.1"/>
    <property type="molecule type" value="Genomic_DNA"/>
</dbReference>
<dbReference type="InterPro" id="IPR025885">
    <property type="entry name" value="PapC_N"/>
</dbReference>
<keyword evidence="5" id="KW-0812">Transmembrane</keyword>
<proteinExistence type="inferred from homology"/>
<dbReference type="GO" id="GO:0015473">
    <property type="term" value="F:fimbrial usher porin activity"/>
    <property type="evidence" value="ECO:0007669"/>
    <property type="project" value="InterPro"/>
</dbReference>
<evidence type="ECO:0000256" key="8">
    <source>
        <dbReference type="ARBA" id="ARBA00023237"/>
    </source>
</evidence>
<organism evidence="11 12">
    <name type="scientific">Klebsiella oxytoca</name>
    <dbReference type="NCBI Taxonomy" id="571"/>
    <lineage>
        <taxon>Bacteria</taxon>
        <taxon>Pseudomonadati</taxon>
        <taxon>Pseudomonadota</taxon>
        <taxon>Gammaproteobacteria</taxon>
        <taxon>Enterobacterales</taxon>
        <taxon>Enterobacteriaceae</taxon>
        <taxon>Klebsiella/Raoultella group</taxon>
        <taxon>Klebsiella</taxon>
    </lineage>
</organism>
<keyword evidence="8" id="KW-0998">Cell outer membrane</keyword>
<dbReference type="InterPro" id="IPR000015">
    <property type="entry name" value="Fimb_usher"/>
</dbReference>
<comment type="subcellular location">
    <subcellularLocation>
        <location evidence="1">Cell outer membrane</location>
        <topology evidence="1">Multi-pass membrane protein</topology>
    </subcellularLocation>
</comment>
<gene>
    <name evidence="11" type="ORF">GJ746_05805</name>
</gene>
<dbReference type="PANTHER" id="PTHR30451">
    <property type="entry name" value="OUTER MEMBRANE USHER PROTEIN"/>
    <property type="match status" value="1"/>
</dbReference>
<dbReference type="Gene3D" id="2.60.40.3110">
    <property type="match status" value="1"/>
</dbReference>
<dbReference type="AlphaFoldDB" id="A0A6B8MH57"/>
<dbReference type="InterPro" id="IPR043142">
    <property type="entry name" value="PapC-like_C_sf"/>
</dbReference>
<dbReference type="OrthoDB" id="6554712at2"/>
<comment type="similarity">
    <text evidence="2">Belongs to the fimbrial export usher family.</text>
</comment>
<evidence type="ECO:0000256" key="4">
    <source>
        <dbReference type="ARBA" id="ARBA00022452"/>
    </source>
</evidence>
<protein>
    <submittedName>
        <fullName evidence="11">Fimbria/pilus outer membrane usher protein</fullName>
    </submittedName>
</protein>
<dbReference type="Pfam" id="PF00577">
    <property type="entry name" value="Usher"/>
    <property type="match status" value="1"/>
</dbReference>
<evidence type="ECO:0000256" key="2">
    <source>
        <dbReference type="ARBA" id="ARBA00008064"/>
    </source>
</evidence>
<keyword evidence="4" id="KW-1134">Transmembrane beta strand</keyword>
<accession>A0A6B8MH57</accession>
<dbReference type="GO" id="GO:0009297">
    <property type="term" value="P:pilus assembly"/>
    <property type="evidence" value="ECO:0007669"/>
    <property type="project" value="InterPro"/>
</dbReference>
<evidence type="ECO:0000259" key="9">
    <source>
        <dbReference type="Pfam" id="PF13953"/>
    </source>
</evidence>
<evidence type="ECO:0000313" key="12">
    <source>
        <dbReference type="Proteomes" id="UP000427108"/>
    </source>
</evidence>
<reference evidence="11 12" key="1">
    <citation type="submission" date="2019-11" db="EMBL/GenBank/DDBJ databases">
        <title>Isolation and Application of One Kind of P-Hydroxybenzoic Acid Degrading Bacterium in Mitigating Cropping Obstacle of Cucumber.</title>
        <authorList>
            <person name="Wu F."/>
            <person name="An Y."/>
        </authorList>
    </citation>
    <scope>NUCLEOTIDE SEQUENCE [LARGE SCALE GENOMIC DNA]</scope>
    <source>
        <strain evidence="11 12">P620</strain>
    </source>
</reference>
<evidence type="ECO:0000313" key="11">
    <source>
        <dbReference type="EMBL" id="QGN36835.1"/>
    </source>
</evidence>
<evidence type="ECO:0000259" key="10">
    <source>
        <dbReference type="Pfam" id="PF13954"/>
    </source>
</evidence>
<dbReference type="Proteomes" id="UP000427108">
    <property type="component" value="Chromosome"/>
</dbReference>
<dbReference type="InterPro" id="IPR025949">
    <property type="entry name" value="PapC-like_C"/>
</dbReference>
<evidence type="ECO:0000256" key="7">
    <source>
        <dbReference type="ARBA" id="ARBA00023136"/>
    </source>
</evidence>
<dbReference type="GO" id="GO:0009279">
    <property type="term" value="C:cell outer membrane"/>
    <property type="evidence" value="ECO:0007669"/>
    <property type="project" value="UniProtKB-SubCell"/>
</dbReference>
<dbReference type="Gene3D" id="2.60.40.2070">
    <property type="match status" value="1"/>
</dbReference>
<evidence type="ECO:0000256" key="5">
    <source>
        <dbReference type="ARBA" id="ARBA00022692"/>
    </source>
</evidence>
<sequence length="819" mass="90918">MKMNIASKVRQGLLLNAITLALWPYYGDAKSFNSSLLVGDSSQQEWGGSAPIISPGSYDLDVFVDDEWKGKYAVTINGVESYQITMKKKDVFLLGISGIEHLEAKKDSDDIILNEILHGGKSILRTGELRLDLEIPQAYVIYNDKNWVAPALWDKGINGLYTNYSFNAYNGRDKGAQNNTSRSAFLNLHNGLNMFGWRLVDNSSWQTDDSNRSRWFTSSRYLEKPIAPLTMMMRAGDMYTSSDYFDTLAFRGITLNKDLQMLPDKDQVYMPVISGNATSNATVSISQGNKLIYQVTVPAGPFAIRDLMPTGSREDLKVEVRNSGGLTERFTVPFATMSSMLRPGTSDFRFNMGKLRSSGEGDRSWFGQMDYTQGLNNYLTWFNGLTVSHRYHALMLGSAISFPWLGSVSASAEQTRWSDERRHRGEKYSLAWSKYLPTRTNIALATWYYRTRDYATLQELANHGSQQQTDTAWGSKQAFSVSLSQPLGEDAGRLALDAWFRKYRGDRDSTRQYNLTYSNRFQKVNYTLSLGRSEYSRTTGVIDRNKMSSETNVTFSLTVPFSIFDSPGSINSRTRINNGHYDSTSLGFSGSANEVDYSADITHTREGSGVSSDLYAGWKTPWMRLNAGVANSSDYRQLAVGASGGVLAWSGGVLAGPDAGNNFVIIEAPGIEGAVINSDSAQRTNSRGQALVSGAVAYRMNQFWLDTSSSENPDVDVIGNVAHLAPYEGSISFIKYKTDTRKLFVLKVRRENSSPVSFGSTIYNEAGEQVGYVAQGSQAFIKAEVLPTQLRIGNKTRANSCVINQPTEKLINICKPTKV</sequence>
<keyword evidence="3" id="KW-0813">Transport</keyword>
<dbReference type="Gene3D" id="3.10.20.410">
    <property type="match status" value="1"/>
</dbReference>
<dbReference type="InterPro" id="IPR042186">
    <property type="entry name" value="FimD_plug_dom"/>
</dbReference>
<evidence type="ECO:0000256" key="6">
    <source>
        <dbReference type="ARBA" id="ARBA00022729"/>
    </source>
</evidence>
<keyword evidence="7" id="KW-0472">Membrane</keyword>
<keyword evidence="6" id="KW-0732">Signal</keyword>
<feature type="domain" description="PapC N-terminal" evidence="10">
    <location>
        <begin position="50"/>
        <end position="168"/>
    </location>
</feature>
<feature type="domain" description="PapC-like C-terminal" evidence="9">
    <location>
        <begin position="746"/>
        <end position="804"/>
    </location>
</feature>